<accession>A0ACB9LNZ7</accession>
<sequence>MHHKVEERHPRPDAVTCTGVPIVQPSHGMGSWTTGLCGCFEDFTNCCITCWCPCVTFGQNAEIIDRGKISCVRAGMVCYSLGHFTFHAIYTCTYRSKLRGQYSIPGDQCADFCIHCWCPFCAFCQEHRELVNRGLDPSMGWVTNRETQNRQIGMTVAPASQQGMTRT</sequence>
<reference evidence="2" key="1">
    <citation type="journal article" date="2023" name="Front. Plant Sci.">
        <title>Chromosomal-level genome assembly of Melastoma candidum provides insights into trichome evolution.</title>
        <authorList>
            <person name="Zhong Y."/>
            <person name="Wu W."/>
            <person name="Sun C."/>
            <person name="Zou P."/>
            <person name="Liu Y."/>
            <person name="Dai S."/>
            <person name="Zhou R."/>
        </authorList>
    </citation>
    <scope>NUCLEOTIDE SEQUENCE [LARGE SCALE GENOMIC DNA]</scope>
</reference>
<protein>
    <submittedName>
        <fullName evidence="1">Uncharacterized protein</fullName>
    </submittedName>
</protein>
<evidence type="ECO:0000313" key="2">
    <source>
        <dbReference type="Proteomes" id="UP001057402"/>
    </source>
</evidence>
<evidence type="ECO:0000313" key="1">
    <source>
        <dbReference type="EMBL" id="KAI4312847.1"/>
    </source>
</evidence>
<dbReference type="Proteomes" id="UP001057402">
    <property type="component" value="Chromosome 11"/>
</dbReference>
<proteinExistence type="predicted"/>
<gene>
    <name evidence="1" type="ORF">MLD38_037637</name>
</gene>
<dbReference type="EMBL" id="CM042890">
    <property type="protein sequence ID" value="KAI4312847.1"/>
    <property type="molecule type" value="Genomic_DNA"/>
</dbReference>
<keyword evidence="2" id="KW-1185">Reference proteome</keyword>
<organism evidence="1 2">
    <name type="scientific">Melastoma candidum</name>
    <dbReference type="NCBI Taxonomy" id="119954"/>
    <lineage>
        <taxon>Eukaryota</taxon>
        <taxon>Viridiplantae</taxon>
        <taxon>Streptophyta</taxon>
        <taxon>Embryophyta</taxon>
        <taxon>Tracheophyta</taxon>
        <taxon>Spermatophyta</taxon>
        <taxon>Magnoliopsida</taxon>
        <taxon>eudicotyledons</taxon>
        <taxon>Gunneridae</taxon>
        <taxon>Pentapetalae</taxon>
        <taxon>rosids</taxon>
        <taxon>malvids</taxon>
        <taxon>Myrtales</taxon>
        <taxon>Melastomataceae</taxon>
        <taxon>Melastomatoideae</taxon>
        <taxon>Melastomateae</taxon>
        <taxon>Melastoma</taxon>
    </lineage>
</organism>
<name>A0ACB9LNZ7_9MYRT</name>
<comment type="caution">
    <text evidence="1">The sequence shown here is derived from an EMBL/GenBank/DDBJ whole genome shotgun (WGS) entry which is preliminary data.</text>
</comment>